<sequence>MSGVRSVVKKDFNDALRSRRLLALVALFVLFIVGAEYLLVEVIGGEVTSAEALVVSLLFPTMLLVPLIGLVTGYKAIAGERESGSHKLLLTLPHSRADVVLGKLIGRTAVVFVAILAGFLAGGVVAFALLGSYELTPFLVYLAITLLYALAFVSLGIGISASTGSTSVAVMASFGAFLLFQFLWSFLVGLVDDHLFPETNPEFLQAIAQFSPLSSYLTGINRFLNDGPVPDLPYYQEGWFAVLVLVLWATVPVTVGYLRFRSVDI</sequence>
<feature type="transmembrane region" description="Helical" evidence="1">
    <location>
        <begin position="109"/>
        <end position="132"/>
    </location>
</feature>
<keyword evidence="1" id="KW-0472">Membrane</keyword>
<dbReference type="PANTHER" id="PTHR43471">
    <property type="entry name" value="ABC TRANSPORTER PERMEASE"/>
    <property type="match status" value="1"/>
</dbReference>
<keyword evidence="1" id="KW-1133">Transmembrane helix</keyword>
<dbReference type="AlphaFoldDB" id="A0A6B0GHV2"/>
<dbReference type="GO" id="GO:0005886">
    <property type="term" value="C:plasma membrane"/>
    <property type="evidence" value="ECO:0007669"/>
    <property type="project" value="UniProtKB-SubCell"/>
</dbReference>
<evidence type="ECO:0000256" key="1">
    <source>
        <dbReference type="SAM" id="Phobius"/>
    </source>
</evidence>
<protein>
    <submittedName>
        <fullName evidence="2">ABC transporter permease subunit</fullName>
    </submittedName>
</protein>
<comment type="caution">
    <text evidence="2">The sequence shown here is derived from an EMBL/GenBank/DDBJ whole genome shotgun (WGS) entry which is preliminary data.</text>
</comment>
<feature type="transmembrane region" description="Helical" evidence="1">
    <location>
        <begin position="138"/>
        <end position="161"/>
    </location>
</feature>
<gene>
    <name evidence="2" type="ORF">GQS65_07390</name>
</gene>
<keyword evidence="1" id="KW-0812">Transmembrane</keyword>
<feature type="transmembrane region" description="Helical" evidence="1">
    <location>
        <begin position="21"/>
        <end position="40"/>
    </location>
</feature>
<keyword evidence="3" id="KW-1185">Reference proteome</keyword>
<dbReference type="Proteomes" id="UP000451471">
    <property type="component" value="Unassembled WGS sequence"/>
</dbReference>
<dbReference type="EMBL" id="WSZK01000015">
    <property type="protein sequence ID" value="MWG34314.1"/>
    <property type="molecule type" value="Genomic_DNA"/>
</dbReference>
<evidence type="ECO:0000313" key="2">
    <source>
        <dbReference type="EMBL" id="MWG34314.1"/>
    </source>
</evidence>
<evidence type="ECO:0000313" key="3">
    <source>
        <dbReference type="Proteomes" id="UP000451471"/>
    </source>
</evidence>
<organism evidence="2 3">
    <name type="scientific">Halomarina oriensis</name>
    <dbReference type="NCBI Taxonomy" id="671145"/>
    <lineage>
        <taxon>Archaea</taxon>
        <taxon>Methanobacteriati</taxon>
        <taxon>Methanobacteriota</taxon>
        <taxon>Stenosarchaea group</taxon>
        <taxon>Halobacteria</taxon>
        <taxon>Halobacteriales</taxon>
        <taxon>Natronomonadaceae</taxon>
        <taxon>Halomarina</taxon>
    </lineage>
</organism>
<reference evidence="2 3" key="1">
    <citation type="submission" date="2019-12" db="EMBL/GenBank/DDBJ databases">
        <title>Halocatena pleomorpha gen. nov. sp. nov., an extremely halophilic archaeon of family Halobacteriaceae isolated from saltpan soil.</title>
        <authorList>
            <person name="Pal Y."/>
            <person name="Verma A."/>
            <person name="Krishnamurthi S."/>
            <person name="Kumar P."/>
        </authorList>
    </citation>
    <scope>NUCLEOTIDE SEQUENCE [LARGE SCALE GENOMIC DNA]</scope>
    <source>
        <strain evidence="2 3">JCM 16495</strain>
    </source>
</reference>
<dbReference type="RefSeq" id="WP_158204014.1">
    <property type="nucleotide sequence ID" value="NZ_WSZK01000015.1"/>
</dbReference>
<feature type="transmembrane region" description="Helical" evidence="1">
    <location>
        <begin position="168"/>
        <end position="191"/>
    </location>
</feature>
<dbReference type="Pfam" id="PF12679">
    <property type="entry name" value="ABC2_membrane_2"/>
    <property type="match status" value="1"/>
</dbReference>
<accession>A0A6B0GHV2</accession>
<dbReference type="GO" id="GO:0140359">
    <property type="term" value="F:ABC-type transporter activity"/>
    <property type="evidence" value="ECO:0007669"/>
    <property type="project" value="InterPro"/>
</dbReference>
<name>A0A6B0GHV2_9EURY</name>
<feature type="transmembrane region" description="Helical" evidence="1">
    <location>
        <begin position="238"/>
        <end position="260"/>
    </location>
</feature>
<dbReference type="OrthoDB" id="86287at2157"/>
<proteinExistence type="predicted"/>
<feature type="transmembrane region" description="Helical" evidence="1">
    <location>
        <begin position="52"/>
        <end position="77"/>
    </location>
</feature>